<evidence type="ECO:0000313" key="2">
    <source>
        <dbReference type="Proteomes" id="UP000632498"/>
    </source>
</evidence>
<dbReference type="EMBL" id="BMHV01000046">
    <property type="protein sequence ID" value="GGF76209.1"/>
    <property type="molecule type" value="Genomic_DNA"/>
</dbReference>
<reference evidence="1" key="1">
    <citation type="journal article" date="2014" name="Int. J. Syst. Evol. Microbiol.">
        <title>Complete genome sequence of Corynebacterium casei LMG S-19264T (=DSM 44701T), isolated from a smear-ripened cheese.</title>
        <authorList>
            <consortium name="US DOE Joint Genome Institute (JGI-PGF)"/>
            <person name="Walter F."/>
            <person name="Albersmeier A."/>
            <person name="Kalinowski J."/>
            <person name="Ruckert C."/>
        </authorList>
    </citation>
    <scope>NUCLEOTIDE SEQUENCE</scope>
    <source>
        <strain evidence="1">CGMCC 1.15254</strain>
    </source>
</reference>
<keyword evidence="2" id="KW-1185">Reference proteome</keyword>
<organism evidence="1 2">
    <name type="scientific">Terasakiella brassicae</name>
    <dbReference type="NCBI Taxonomy" id="1634917"/>
    <lineage>
        <taxon>Bacteria</taxon>
        <taxon>Pseudomonadati</taxon>
        <taxon>Pseudomonadota</taxon>
        <taxon>Alphaproteobacteria</taxon>
        <taxon>Rhodospirillales</taxon>
        <taxon>Terasakiellaceae</taxon>
        <taxon>Terasakiella</taxon>
    </lineage>
</organism>
<evidence type="ECO:0000313" key="1">
    <source>
        <dbReference type="EMBL" id="GGF76209.1"/>
    </source>
</evidence>
<sequence>METLFAIMLLAQQNGPLWRPDEVPSPIPMEMCVEVHRTEKGKQHGGKNKITIFNPPIDKNKRLILEKTREYGLGILKPCQSSDT</sequence>
<gene>
    <name evidence="1" type="ORF">GCM10011332_32710</name>
</gene>
<dbReference type="AlphaFoldDB" id="A0A917C7N4"/>
<reference evidence="1" key="2">
    <citation type="submission" date="2020-09" db="EMBL/GenBank/DDBJ databases">
        <authorList>
            <person name="Sun Q."/>
            <person name="Zhou Y."/>
        </authorList>
    </citation>
    <scope>NUCLEOTIDE SEQUENCE</scope>
    <source>
        <strain evidence="1">CGMCC 1.15254</strain>
    </source>
</reference>
<name>A0A917C7N4_9PROT</name>
<comment type="caution">
    <text evidence="1">The sequence shown here is derived from an EMBL/GenBank/DDBJ whole genome shotgun (WGS) entry which is preliminary data.</text>
</comment>
<proteinExistence type="predicted"/>
<protein>
    <submittedName>
        <fullName evidence="1">Uncharacterized protein</fullName>
    </submittedName>
</protein>
<dbReference type="Proteomes" id="UP000632498">
    <property type="component" value="Unassembled WGS sequence"/>
</dbReference>
<accession>A0A917C7N4</accession>